<evidence type="ECO:0000256" key="1">
    <source>
        <dbReference type="SAM" id="Coils"/>
    </source>
</evidence>
<accession>A0A2T2P0T5</accession>
<organism evidence="3 4">
    <name type="scientific">Corynespora cassiicola Philippines</name>
    <dbReference type="NCBI Taxonomy" id="1448308"/>
    <lineage>
        <taxon>Eukaryota</taxon>
        <taxon>Fungi</taxon>
        <taxon>Dikarya</taxon>
        <taxon>Ascomycota</taxon>
        <taxon>Pezizomycotina</taxon>
        <taxon>Dothideomycetes</taxon>
        <taxon>Pleosporomycetidae</taxon>
        <taxon>Pleosporales</taxon>
        <taxon>Corynesporascaceae</taxon>
        <taxon>Corynespora</taxon>
    </lineage>
</organism>
<feature type="compositionally biased region" description="Basic and acidic residues" evidence="2">
    <location>
        <begin position="482"/>
        <end position="492"/>
    </location>
</feature>
<gene>
    <name evidence="3" type="ORF">BS50DRAFT_274578</name>
</gene>
<sequence length="624" mass="70142">MVSVNKRSSRYQAQLNSNGNISSPDDTTVTPQGSPPLIRRSSSGLGLFKRFRKQSTESTATSQTLPTPPGTPRPTSPMVIAFVNSLKSTQLSDFLCWWLFYDVVTLPSSPSKWYRQIDSMEMRGWIALGETLSKKGDFGFELVVLDSICDRLGLSKALIHECLIYLAIPEKMAWTSVAHIINEARLTGESELSMLKQVHVRLCELGHIASHLKPTENTFWSQQHPVIIDRIRSFLGHVLEPKIFSLDYGLPLSSTALGQDGVSVEADRDRHLVYLFECISTQERPVPLIRYGIFPDYQSILSTSSSPFDIECPPILDETQINKEITLDHTYSTAKIRAENHDLRHQNAELTRQNKNLIKADEKFARKISTLGRVQPELYKRPLWSGHGNRVVETPHHLFESTCSRSMFFSHSQNSEEQPAKFSQAFRRASSFTDEAVGSIQPPQEYNDEFKALTEQVSEALIMISVLMGDETIQQNGPQLDKLNDNRDDHFSRSFNLDKTGPEDISSSMSRSISAKSRETTSTVRSGEPGPHNSIAEHQARAMNIEEVQSPIEGYCRNSNVTTSISPAKVAGIVRRISGARMNRGKEAKEKGREWSKRSTNLGWTIKDTKGVRPKQELNVSTNF</sequence>
<feature type="region of interest" description="Disordered" evidence="2">
    <location>
        <begin position="477"/>
        <end position="534"/>
    </location>
</feature>
<dbReference type="OrthoDB" id="3792038at2759"/>
<feature type="compositionally biased region" description="Pro residues" evidence="2">
    <location>
        <begin position="66"/>
        <end position="75"/>
    </location>
</feature>
<dbReference type="AlphaFoldDB" id="A0A2T2P0T5"/>
<feature type="coiled-coil region" evidence="1">
    <location>
        <begin position="333"/>
        <end position="360"/>
    </location>
</feature>
<evidence type="ECO:0000313" key="4">
    <source>
        <dbReference type="Proteomes" id="UP000240883"/>
    </source>
</evidence>
<dbReference type="Proteomes" id="UP000240883">
    <property type="component" value="Unassembled WGS sequence"/>
</dbReference>
<feature type="compositionally biased region" description="Low complexity" evidence="2">
    <location>
        <begin position="506"/>
        <end position="515"/>
    </location>
</feature>
<dbReference type="EMBL" id="KZ678131">
    <property type="protein sequence ID" value="PSN71126.1"/>
    <property type="molecule type" value="Genomic_DNA"/>
</dbReference>
<evidence type="ECO:0000256" key="2">
    <source>
        <dbReference type="SAM" id="MobiDB-lite"/>
    </source>
</evidence>
<protein>
    <submittedName>
        <fullName evidence="3">Uncharacterized protein</fullName>
    </submittedName>
</protein>
<proteinExistence type="predicted"/>
<evidence type="ECO:0000313" key="3">
    <source>
        <dbReference type="EMBL" id="PSN71126.1"/>
    </source>
</evidence>
<keyword evidence="1" id="KW-0175">Coiled coil</keyword>
<reference evidence="3 4" key="1">
    <citation type="journal article" date="2018" name="Front. Microbiol.">
        <title>Genome-Wide Analysis of Corynespora cassiicola Leaf Fall Disease Putative Effectors.</title>
        <authorList>
            <person name="Lopez D."/>
            <person name="Ribeiro S."/>
            <person name="Label P."/>
            <person name="Fumanal B."/>
            <person name="Venisse J.S."/>
            <person name="Kohler A."/>
            <person name="de Oliveira R.R."/>
            <person name="Labutti K."/>
            <person name="Lipzen A."/>
            <person name="Lail K."/>
            <person name="Bauer D."/>
            <person name="Ohm R.A."/>
            <person name="Barry K.W."/>
            <person name="Spatafora J."/>
            <person name="Grigoriev I.V."/>
            <person name="Martin F.M."/>
            <person name="Pujade-Renaud V."/>
        </authorList>
    </citation>
    <scope>NUCLEOTIDE SEQUENCE [LARGE SCALE GENOMIC DNA]</scope>
    <source>
        <strain evidence="3 4">Philippines</strain>
    </source>
</reference>
<feature type="compositionally biased region" description="Polar residues" evidence="2">
    <location>
        <begin position="15"/>
        <end position="32"/>
    </location>
</feature>
<keyword evidence="4" id="KW-1185">Reference proteome</keyword>
<name>A0A2T2P0T5_CORCC</name>
<feature type="region of interest" description="Disordered" evidence="2">
    <location>
        <begin position="15"/>
        <end position="76"/>
    </location>
</feature>